<keyword evidence="1" id="KW-1133">Transmembrane helix</keyword>
<proteinExistence type="predicted"/>
<protein>
    <submittedName>
        <fullName evidence="2">Uncharacterized protein</fullName>
    </submittedName>
</protein>
<reference evidence="2" key="1">
    <citation type="submission" date="2023-08" db="EMBL/GenBank/DDBJ databases">
        <title>WGS of Aeromonas isolates.</title>
        <authorList>
            <person name="Lee H."/>
        </authorList>
    </citation>
    <scope>NUCLEOTIDE SEQUENCE</scope>
    <source>
        <strain evidence="2">SL22</strain>
    </source>
</reference>
<accession>A0AAW7IHX4</accession>
<keyword evidence="1" id="KW-0812">Transmembrane</keyword>
<dbReference type="RefSeq" id="WP_234591950.1">
    <property type="nucleotide sequence ID" value="NZ_JAOPLV010000012.1"/>
</dbReference>
<dbReference type="AlphaFoldDB" id="A0AAW7IHX4"/>
<feature type="transmembrane region" description="Helical" evidence="1">
    <location>
        <begin position="138"/>
        <end position="160"/>
    </location>
</feature>
<gene>
    <name evidence="2" type="ORF">OB959_19930</name>
</gene>
<comment type="caution">
    <text evidence="2">The sequence shown here is derived from an EMBL/GenBank/DDBJ whole genome shotgun (WGS) entry which is preliminary data.</text>
</comment>
<keyword evidence="1" id="KW-0472">Membrane</keyword>
<dbReference type="EMBL" id="JAOPLV010000012">
    <property type="protein sequence ID" value="MDM5142039.1"/>
    <property type="molecule type" value="Genomic_DNA"/>
</dbReference>
<evidence type="ECO:0000313" key="3">
    <source>
        <dbReference type="Proteomes" id="UP001168216"/>
    </source>
</evidence>
<name>A0AAW7IHX4_9GAMM</name>
<feature type="transmembrane region" description="Helical" evidence="1">
    <location>
        <begin position="6"/>
        <end position="28"/>
    </location>
</feature>
<feature type="transmembrane region" description="Helical" evidence="1">
    <location>
        <begin position="91"/>
        <end position="113"/>
    </location>
</feature>
<dbReference type="Proteomes" id="UP001168216">
    <property type="component" value="Unassembled WGS sequence"/>
</dbReference>
<evidence type="ECO:0000256" key="1">
    <source>
        <dbReference type="SAM" id="Phobius"/>
    </source>
</evidence>
<organism evidence="2 3">
    <name type="scientific">Aeromonas bestiarum</name>
    <dbReference type="NCBI Taxonomy" id="105751"/>
    <lineage>
        <taxon>Bacteria</taxon>
        <taxon>Pseudomonadati</taxon>
        <taxon>Pseudomonadota</taxon>
        <taxon>Gammaproteobacteria</taxon>
        <taxon>Aeromonadales</taxon>
        <taxon>Aeromonadaceae</taxon>
        <taxon>Aeromonas</taxon>
    </lineage>
</organism>
<sequence length="212" mass="23576">MLEGLEGWQLLCLAGVVWIGIVIVRELIDRRLERAQERLQGPQVARVYLNGIEIGSLPVAQHKAMLARARRDFGLYLSQAINTVLLGGRMLLALFVFVPVVWLAALTLCLLVEPAEAGTIVKELLAILQQESAEKVGLFVQGVLQASLFLASFLVGVSYFMSHGRLYGYRDVFKEAVHYQLRQELEAPAHGVVSVLYWGVDPQGDEPWVHQA</sequence>
<evidence type="ECO:0000313" key="2">
    <source>
        <dbReference type="EMBL" id="MDM5142039.1"/>
    </source>
</evidence>